<evidence type="ECO:0000259" key="1">
    <source>
        <dbReference type="Pfam" id="PF09331"/>
    </source>
</evidence>
<organism evidence="2 3">
    <name type="scientific">Dipteronia sinensis</name>
    <dbReference type="NCBI Taxonomy" id="43782"/>
    <lineage>
        <taxon>Eukaryota</taxon>
        <taxon>Viridiplantae</taxon>
        <taxon>Streptophyta</taxon>
        <taxon>Embryophyta</taxon>
        <taxon>Tracheophyta</taxon>
        <taxon>Spermatophyta</taxon>
        <taxon>Magnoliopsida</taxon>
        <taxon>eudicotyledons</taxon>
        <taxon>Gunneridae</taxon>
        <taxon>Pentapetalae</taxon>
        <taxon>rosids</taxon>
        <taxon>malvids</taxon>
        <taxon>Sapindales</taxon>
        <taxon>Sapindaceae</taxon>
        <taxon>Hippocastanoideae</taxon>
        <taxon>Acereae</taxon>
        <taxon>Dipteronia</taxon>
    </lineage>
</organism>
<accession>A0AAE0AL49</accession>
<dbReference type="EMBL" id="JANJYJ010000004">
    <property type="protein sequence ID" value="KAK3219462.1"/>
    <property type="molecule type" value="Genomic_DNA"/>
</dbReference>
<dbReference type="Pfam" id="PF09331">
    <property type="entry name" value="DUF1985"/>
    <property type="match status" value="1"/>
</dbReference>
<name>A0AAE0AL49_9ROSI</name>
<dbReference type="PANTHER" id="PTHR48449">
    <property type="entry name" value="DUF1985 DOMAIN-CONTAINING PROTEIN"/>
    <property type="match status" value="1"/>
</dbReference>
<dbReference type="InterPro" id="IPR015410">
    <property type="entry name" value="DUF1985"/>
</dbReference>
<dbReference type="AlphaFoldDB" id="A0AAE0AL49"/>
<keyword evidence="3" id="KW-1185">Reference proteome</keyword>
<protein>
    <recommendedName>
        <fullName evidence="1">DUF1985 domain-containing protein</fullName>
    </recommendedName>
</protein>
<comment type="caution">
    <text evidence="2">The sequence shown here is derived from an EMBL/GenBank/DDBJ whole genome shotgun (WGS) entry which is preliminary data.</text>
</comment>
<dbReference type="PANTHER" id="PTHR48449:SF1">
    <property type="entry name" value="DUF1985 DOMAIN-CONTAINING PROTEIN"/>
    <property type="match status" value="1"/>
</dbReference>
<reference evidence="2" key="1">
    <citation type="journal article" date="2023" name="Plant J.">
        <title>Genome sequences and population genomics provide insights into the demographic history, inbreeding, and mutation load of two 'living fossil' tree species of Dipteronia.</title>
        <authorList>
            <person name="Feng Y."/>
            <person name="Comes H.P."/>
            <person name="Chen J."/>
            <person name="Zhu S."/>
            <person name="Lu R."/>
            <person name="Zhang X."/>
            <person name="Li P."/>
            <person name="Qiu J."/>
            <person name="Olsen K.M."/>
            <person name="Qiu Y."/>
        </authorList>
    </citation>
    <scope>NUCLEOTIDE SEQUENCE</scope>
    <source>
        <strain evidence="2">NBL</strain>
    </source>
</reference>
<dbReference type="Proteomes" id="UP001281410">
    <property type="component" value="Unassembled WGS sequence"/>
</dbReference>
<gene>
    <name evidence="2" type="ORF">Dsin_013432</name>
</gene>
<proteinExistence type="predicted"/>
<evidence type="ECO:0000313" key="2">
    <source>
        <dbReference type="EMBL" id="KAK3219462.1"/>
    </source>
</evidence>
<feature type="domain" description="DUF1985" evidence="1">
    <location>
        <begin position="33"/>
        <end position="126"/>
    </location>
</feature>
<evidence type="ECO:0000313" key="3">
    <source>
        <dbReference type="Proteomes" id="UP001281410"/>
    </source>
</evidence>
<sequence>MENQQVIDEALDGVVENAAVERDMYQQSCFGHFQLMQQGMVRFFRVEFSLITGLKFGAIPDTELYEDVLNDIHHKYFSGRDAVTFAELEARIEQGQWQKQFNVVKLCLMYMLNYVLIRAEERNSIHMAVAPC</sequence>